<dbReference type="RefSeq" id="WP_044467183.1">
    <property type="nucleotide sequence ID" value="NZ_CAWLTM010000057.1"/>
</dbReference>
<evidence type="ECO:0008006" key="3">
    <source>
        <dbReference type="Google" id="ProtNLM"/>
    </source>
</evidence>
<reference evidence="1 2" key="1">
    <citation type="submission" date="2014-03" db="EMBL/GenBank/DDBJ databases">
        <title>Draft Genome of Photorhabdus luminescens BA1, an Egyptian Isolate.</title>
        <authorList>
            <person name="Ghazal S."/>
            <person name="Hurst S.G.IV."/>
            <person name="Morris K."/>
            <person name="Thomas K."/>
            <person name="Tisa L.S."/>
        </authorList>
    </citation>
    <scope>NUCLEOTIDE SEQUENCE [LARGE SCALE GENOMIC DNA]</scope>
    <source>
        <strain evidence="1 2">BA1</strain>
    </source>
</reference>
<evidence type="ECO:0000313" key="2">
    <source>
        <dbReference type="Proteomes" id="UP000023464"/>
    </source>
</evidence>
<gene>
    <name evidence="1" type="ORF">BA1DRAFT_03397</name>
</gene>
<organism evidence="1 2">
    <name type="scientific">Photorhabdus aegyptia</name>
    <dbReference type="NCBI Taxonomy" id="2805098"/>
    <lineage>
        <taxon>Bacteria</taxon>
        <taxon>Pseudomonadati</taxon>
        <taxon>Pseudomonadota</taxon>
        <taxon>Gammaproteobacteria</taxon>
        <taxon>Enterobacterales</taxon>
        <taxon>Morganellaceae</taxon>
        <taxon>Photorhabdus</taxon>
    </lineage>
</organism>
<accession>A0A022PGN1</accession>
<evidence type="ECO:0000313" key="1">
    <source>
        <dbReference type="EMBL" id="EYU14093.1"/>
    </source>
</evidence>
<dbReference type="AlphaFoldDB" id="A0A022PGN1"/>
<dbReference type="EMBL" id="JFGV01000058">
    <property type="protein sequence ID" value="EYU14093.1"/>
    <property type="molecule type" value="Genomic_DNA"/>
</dbReference>
<keyword evidence="2" id="KW-1185">Reference proteome</keyword>
<protein>
    <recommendedName>
        <fullName evidence="3">N-acetyltransferase</fullName>
    </recommendedName>
</protein>
<name>A0A022PGN1_9GAMM</name>
<dbReference type="Proteomes" id="UP000023464">
    <property type="component" value="Unassembled WGS sequence"/>
</dbReference>
<proteinExistence type="predicted"/>
<sequence length="184" mass="21086">MLSLKHVAQLTYNTLQLYMDQRGIDLAVGPVSDSDANMLTGAYGELNWDYYITEIGNRHDCFSLCIKFVISRENFQIESAPAGVALSIYDLSDKSFNIHVLENFVKDMENHPLHRKMLLYTLYATLIFMNMSGGEDIRIHEPVKDKIAYYRSFGFELERCGYVMSCDIKTLTAKLESRSKESVL</sequence>
<comment type="caution">
    <text evidence="1">The sequence shown here is derived from an EMBL/GenBank/DDBJ whole genome shotgun (WGS) entry which is preliminary data.</text>
</comment>